<evidence type="ECO:0000313" key="2">
    <source>
        <dbReference type="Proteomes" id="UP001054889"/>
    </source>
</evidence>
<dbReference type="AlphaFoldDB" id="A0AAV5DUK6"/>
<evidence type="ECO:0000313" key="1">
    <source>
        <dbReference type="EMBL" id="GJN13886.1"/>
    </source>
</evidence>
<dbReference type="Proteomes" id="UP001054889">
    <property type="component" value="Unassembled WGS sequence"/>
</dbReference>
<dbReference type="EMBL" id="BQKI01000071">
    <property type="protein sequence ID" value="GJN13886.1"/>
    <property type="molecule type" value="Genomic_DNA"/>
</dbReference>
<comment type="caution">
    <text evidence="1">The sequence shown here is derived from an EMBL/GenBank/DDBJ whole genome shotgun (WGS) entry which is preliminary data.</text>
</comment>
<protein>
    <submittedName>
        <fullName evidence="1">Uncharacterized protein</fullName>
    </submittedName>
</protein>
<reference evidence="1" key="2">
    <citation type="submission" date="2021-12" db="EMBL/GenBank/DDBJ databases">
        <title>Resequencing data analysis of finger millet.</title>
        <authorList>
            <person name="Hatakeyama M."/>
            <person name="Aluri S."/>
            <person name="Balachadran M.T."/>
            <person name="Sivarajan S.R."/>
            <person name="Poveda L."/>
            <person name="Shimizu-Inatsugi R."/>
            <person name="Schlapbach R."/>
            <person name="Sreeman S.M."/>
            <person name="Shimizu K.K."/>
        </authorList>
    </citation>
    <scope>NUCLEOTIDE SEQUENCE</scope>
</reference>
<name>A0AAV5DUK6_ELECO</name>
<reference evidence="1" key="1">
    <citation type="journal article" date="2018" name="DNA Res.">
        <title>Multiple hybrid de novo genome assembly of finger millet, an orphan allotetraploid crop.</title>
        <authorList>
            <person name="Hatakeyama M."/>
            <person name="Aluri S."/>
            <person name="Balachadran M.T."/>
            <person name="Sivarajan S.R."/>
            <person name="Patrignani A."/>
            <person name="Gruter S."/>
            <person name="Poveda L."/>
            <person name="Shimizu-Inatsugi R."/>
            <person name="Baeten J."/>
            <person name="Francoijs K.J."/>
            <person name="Nataraja K.N."/>
            <person name="Reddy Y.A.N."/>
            <person name="Phadnis S."/>
            <person name="Ravikumar R.L."/>
            <person name="Schlapbach R."/>
            <person name="Sreeman S.M."/>
            <person name="Shimizu K.K."/>
        </authorList>
    </citation>
    <scope>NUCLEOTIDE SEQUENCE</scope>
</reference>
<keyword evidence="2" id="KW-1185">Reference proteome</keyword>
<organism evidence="1 2">
    <name type="scientific">Eleusine coracana subsp. coracana</name>
    <dbReference type="NCBI Taxonomy" id="191504"/>
    <lineage>
        <taxon>Eukaryota</taxon>
        <taxon>Viridiplantae</taxon>
        <taxon>Streptophyta</taxon>
        <taxon>Embryophyta</taxon>
        <taxon>Tracheophyta</taxon>
        <taxon>Spermatophyta</taxon>
        <taxon>Magnoliopsida</taxon>
        <taxon>Liliopsida</taxon>
        <taxon>Poales</taxon>
        <taxon>Poaceae</taxon>
        <taxon>PACMAD clade</taxon>
        <taxon>Chloridoideae</taxon>
        <taxon>Cynodonteae</taxon>
        <taxon>Eleusininae</taxon>
        <taxon>Eleusine</taxon>
    </lineage>
</organism>
<dbReference type="PANTHER" id="PTHR31776">
    <property type="entry name" value="ALPHA-L-ARABINOFURANOSIDASE 1"/>
    <property type="match status" value="1"/>
</dbReference>
<dbReference type="InterPro" id="IPR051563">
    <property type="entry name" value="Glycosyl_Hydrolase_51"/>
</dbReference>
<dbReference type="PANTHER" id="PTHR31776:SF22">
    <property type="entry name" value="NON-REDUCING END ALPHA-L-ARABINOFURANOSIDASE"/>
    <property type="match status" value="1"/>
</dbReference>
<sequence>MSEGDFYRDSSGAMIHPITITSNYSNPLIASTITWQHTENNFLRIKIINLGSGAVNLTISTNGLQGVSVQRNQESLF</sequence>
<accession>A0AAV5DUK6</accession>
<dbReference type="GO" id="GO:0046556">
    <property type="term" value="F:alpha-L-arabinofuranosidase activity"/>
    <property type="evidence" value="ECO:0007669"/>
    <property type="project" value="TreeGrafter"/>
</dbReference>
<gene>
    <name evidence="1" type="primary">gb00641</name>
    <name evidence="1" type="ORF">PR202_gb00641</name>
</gene>
<proteinExistence type="predicted"/>